<dbReference type="SUPFAM" id="SSF53756">
    <property type="entry name" value="UDP-Glycosyltransferase/glycogen phosphorylase"/>
    <property type="match status" value="1"/>
</dbReference>
<accession>A0ABZ2G450</accession>
<dbReference type="Gene3D" id="3.40.50.2000">
    <property type="entry name" value="Glycogen Phosphorylase B"/>
    <property type="match status" value="1"/>
</dbReference>
<dbReference type="PANTHER" id="PTHR43179">
    <property type="entry name" value="RHAMNOSYLTRANSFERASE WBBL"/>
    <property type="match status" value="1"/>
</dbReference>
<organism evidence="2 3">
    <name type="scientific">Pectobacterium cacticida</name>
    <dbReference type="NCBI Taxonomy" id="69221"/>
    <lineage>
        <taxon>Bacteria</taxon>
        <taxon>Pseudomonadati</taxon>
        <taxon>Pseudomonadota</taxon>
        <taxon>Gammaproteobacteria</taxon>
        <taxon>Enterobacterales</taxon>
        <taxon>Pectobacteriaceae</taxon>
        <taxon>Pectobacterium</taxon>
    </lineage>
</organism>
<dbReference type="RefSeq" id="WP_264495862.1">
    <property type="nucleotide sequence ID" value="NZ_CP109947.1"/>
</dbReference>
<dbReference type="CDD" id="cd04186">
    <property type="entry name" value="GT_2_like_c"/>
    <property type="match status" value="1"/>
</dbReference>
<dbReference type="EMBL" id="CP125967">
    <property type="protein sequence ID" value="WWO36834.1"/>
    <property type="molecule type" value="Genomic_DNA"/>
</dbReference>
<dbReference type="Pfam" id="PF00535">
    <property type="entry name" value="Glycos_transf_2"/>
    <property type="match status" value="1"/>
</dbReference>
<evidence type="ECO:0000313" key="2">
    <source>
        <dbReference type="EMBL" id="WWO36834.1"/>
    </source>
</evidence>
<dbReference type="PANTHER" id="PTHR43179:SF7">
    <property type="entry name" value="RHAMNOSYLTRANSFERASE WBBL"/>
    <property type="match status" value="1"/>
</dbReference>
<dbReference type="Gene3D" id="3.90.550.10">
    <property type="entry name" value="Spore Coat Polysaccharide Biosynthesis Protein SpsA, Chain A"/>
    <property type="match status" value="1"/>
</dbReference>
<feature type="domain" description="Glycosyltransferase 2-like" evidence="1">
    <location>
        <begin position="617"/>
        <end position="796"/>
    </location>
</feature>
<proteinExistence type="predicted"/>
<dbReference type="EC" id="2.4.-.-" evidence="2"/>
<sequence length="1227" mass="138388">MPHVFISTLQLTDYRDDTLAMLNLIGGFVDNGWHVDVYCYQYAACVKDLIGNRFSDKSVFVTDDVSYVFDGNYDLLWIQYFSLNTSMLDRLINGGITTNIIFDHQSLDSRESASADIILENRLCDRALVTLPRLTDFLNNSGIVDSLASVFPHVVPDSYFPLVSSAHNSRPKKILIVVEETTPMLNALISELGKFSIVCEILSREQWVNNKVIIDFDAIVANGIIAQCALCAGRPAYLYQGDLFIGYITNELLEGNVFREETIGKSLSAEEVAYNIYHDYEQAVEYIQQRAGYYNKSWRLSKALPSLLNSLPRPTLKTITDQELQRLALHNLTLKDKTKPFYSVDKWLGERLISPARRDLLQAFIHAYPETGNLSIAVLAQSNDYNAIVASLASIYEQFYLAKEVYVLTSNDFICADAPGSAIWLSSDPNQKSPLNDVLAKTSTSYLIVLRAGERLLPHASLLLAEHRLRFPSARAFYFDEAILKEGKAENPMLKPECNIDMLRSFPYIGRNLAVDVSTLRQQGIIPSIGEFLELHDVVWQVIEQEGPQAIRHIPEVLVYTTDPLFDWLNSDSVMQHYPDIIQRHLSRCHVDAVVSRHYDDGICRIQYQHANKPLVSIIIPTRDHLPVISRCIETLMERTQYLNYELLIVDNQSTEAGTCQYLRQLAAMELTQVQVLSWPHPFNFSAINNFAAQKAKGDVLLFLNNDTEITNGDWLDALLNHALRPEVGIVGAKLLFEDGRIQHGGIVLGMNDSAAIAFQGKSSDSKGYMNRLCTTHNVSAVSAACMMMRRDVYVELGGFDEEQYPVYFGDVDLALKAQQQGYLVVWTPDAQVMHLGGASRLLQQHFKLPPLPQKSDIDSLYERWLPQLANDPCYHPAYGKYAPGFALTPEMARCHRALPGRPLPVIIGSHSDWHGCGHYRVIFPFQALEREMLIEGGLKHGVPKLVDAVDMEPDVVIVQSAAGVQTPEMVAQYRKYTRSSIVAEFDDYILNIPINSGNRKAFSQQLIKNFRRSLESVDWVVVSTPALAEAYSAYHPDIRIAYNRLPASWWKGLTSLRQQGHKPRVGWAGGSSHKGDLAILRSVVKALEDEVEWVFMGMKPEGVKCEFHAGVPIEYYPQKTASLNLDLALVPLEHNLFNECKSNLRLMELGACGVPVICTDIEPYRCGLPVTRVGNRFKDWMDAIRMHLSDMDETARMGDQLRDAVYKDWMLEGDGLTDWLRAWLPK</sequence>
<gene>
    <name evidence="2" type="ORF">QNA12_09495</name>
</gene>
<name>A0ABZ2G450_9GAMM</name>
<dbReference type="Proteomes" id="UP001379444">
    <property type="component" value="Chromosome"/>
</dbReference>
<dbReference type="InterPro" id="IPR001173">
    <property type="entry name" value="Glyco_trans_2-like"/>
</dbReference>
<protein>
    <submittedName>
        <fullName evidence="2">Glycosyltransferase</fullName>
        <ecNumber evidence="2">2.4.-.-</ecNumber>
    </submittedName>
</protein>
<dbReference type="GO" id="GO:0016757">
    <property type="term" value="F:glycosyltransferase activity"/>
    <property type="evidence" value="ECO:0007669"/>
    <property type="project" value="UniProtKB-KW"/>
</dbReference>
<keyword evidence="3" id="KW-1185">Reference proteome</keyword>
<evidence type="ECO:0000259" key="1">
    <source>
        <dbReference type="Pfam" id="PF00535"/>
    </source>
</evidence>
<keyword evidence="2" id="KW-0808">Transferase</keyword>
<evidence type="ECO:0000313" key="3">
    <source>
        <dbReference type="Proteomes" id="UP001379444"/>
    </source>
</evidence>
<dbReference type="SUPFAM" id="SSF53448">
    <property type="entry name" value="Nucleotide-diphospho-sugar transferases"/>
    <property type="match status" value="1"/>
</dbReference>
<keyword evidence="2" id="KW-0328">Glycosyltransferase</keyword>
<dbReference type="InterPro" id="IPR029044">
    <property type="entry name" value="Nucleotide-diphossugar_trans"/>
</dbReference>
<reference evidence="2 3" key="1">
    <citation type="journal article" date="2024" name="Front. Plant Sci.">
        <title>Comprehensive phenomic and genomic studies of the species, Pectobacterium cacticida and proposal for reclassification as Alcorniella cacticida comb. nov.</title>
        <authorList>
            <person name="Jonca J."/>
            <person name="Pirhonen M."/>
            <person name="Waleron M.M."/>
            <person name="Gawor J."/>
            <person name="Mrozik A."/>
            <person name="Smoktunowicz M."/>
            <person name="Waleron K."/>
            <person name="Waleron M."/>
        </authorList>
    </citation>
    <scope>NUCLEOTIDE SEQUENCE [LARGE SCALE GENOMIC DNA]</scope>
    <source>
        <strain evidence="2 3">DPMP6</strain>
    </source>
</reference>